<dbReference type="PANTHER" id="PTHR35580:SF1">
    <property type="entry name" value="PHYTASE-LIKE DOMAIN-CONTAINING PROTEIN"/>
    <property type="match status" value="1"/>
</dbReference>
<accession>A0A7K3WXE0</accession>
<dbReference type="NCBIfam" id="TIGR04183">
    <property type="entry name" value="Por_Secre_tail"/>
    <property type="match status" value="1"/>
</dbReference>
<reference evidence="4 5" key="1">
    <citation type="submission" date="2020-02" db="EMBL/GenBank/DDBJ databases">
        <title>Out from the shadows clarifying the taxonomy of the family Cryomorphaceae and related taxa by utilizing the GTDB taxonomic framework.</title>
        <authorList>
            <person name="Bowman J.P."/>
        </authorList>
    </citation>
    <scope>NUCLEOTIDE SEQUENCE [LARGE SCALE GENOMIC DNA]</scope>
    <source>
        <strain evidence="4 5">QSSC 1-22</strain>
    </source>
</reference>
<dbReference type="RefSeq" id="WP_163287207.1">
    <property type="nucleotide sequence ID" value="NZ_JAAGVY010000076.1"/>
</dbReference>
<evidence type="ECO:0000256" key="2">
    <source>
        <dbReference type="SAM" id="SignalP"/>
    </source>
</evidence>
<feature type="domain" description="Secretion system C-terminal sorting" evidence="3">
    <location>
        <begin position="490"/>
        <end position="563"/>
    </location>
</feature>
<dbReference type="Pfam" id="PF18962">
    <property type="entry name" value="Por_Secre_tail"/>
    <property type="match status" value="1"/>
</dbReference>
<evidence type="ECO:0000313" key="5">
    <source>
        <dbReference type="Proteomes" id="UP000486602"/>
    </source>
</evidence>
<name>A0A7K3WXE0_9FLAO</name>
<dbReference type="SUPFAM" id="SSF50998">
    <property type="entry name" value="Quinoprotein alcohol dehydrogenase-like"/>
    <property type="match status" value="1"/>
</dbReference>
<protein>
    <submittedName>
        <fullName evidence="4">T9SS type A sorting domain-containing protein</fullName>
    </submittedName>
</protein>
<dbReference type="AlphaFoldDB" id="A0A7K3WXE0"/>
<dbReference type="InterPro" id="IPR052918">
    <property type="entry name" value="Motility_Chemotaxis_Reg"/>
</dbReference>
<keyword evidence="1 2" id="KW-0732">Signal</keyword>
<evidence type="ECO:0000313" key="4">
    <source>
        <dbReference type="EMBL" id="NEN25761.1"/>
    </source>
</evidence>
<dbReference type="Gene3D" id="2.80.10.50">
    <property type="match status" value="1"/>
</dbReference>
<comment type="caution">
    <text evidence="4">The sequence shown here is derived from an EMBL/GenBank/DDBJ whole genome shotgun (WGS) entry which is preliminary data.</text>
</comment>
<feature type="chain" id="PRO_5029765945" evidence="2">
    <location>
        <begin position="22"/>
        <end position="565"/>
    </location>
</feature>
<dbReference type="PANTHER" id="PTHR35580">
    <property type="entry name" value="CELL SURFACE GLYCOPROTEIN (S-LAYER PROTEIN)-LIKE PROTEIN"/>
    <property type="match status" value="1"/>
</dbReference>
<evidence type="ECO:0000259" key="3">
    <source>
        <dbReference type="Pfam" id="PF18962"/>
    </source>
</evidence>
<evidence type="ECO:0000256" key="1">
    <source>
        <dbReference type="ARBA" id="ARBA00022729"/>
    </source>
</evidence>
<organism evidence="4 5">
    <name type="scientific">Cryomorpha ignava</name>
    <dbReference type="NCBI Taxonomy" id="101383"/>
    <lineage>
        <taxon>Bacteria</taxon>
        <taxon>Pseudomonadati</taxon>
        <taxon>Bacteroidota</taxon>
        <taxon>Flavobacteriia</taxon>
        <taxon>Flavobacteriales</taxon>
        <taxon>Cryomorphaceae</taxon>
        <taxon>Cryomorpha</taxon>
    </lineage>
</organism>
<dbReference type="Proteomes" id="UP000486602">
    <property type="component" value="Unassembled WGS sequence"/>
</dbReference>
<sequence length="565" mass="60784">MKNFTLLIYSLLITIGAYAQAEVFSNITQFGIGSTQIDAGQSGIYDSEGNMIIYGSFKGNLDFDPSANNNELNPLGTPDLFVAKYDQAGGLLWAFNLGRISLNNGMDADGVTIDSNNNICIAGSFSNTVNFNPLGSPIQKVSAGGKDAFLAKYNSDGQLTWVNTFGSLFFDYGSALHVDADDNIFYGLRYNGDVDVDPSANNVVLNPQSGATDAALIKYNSQGEYVWSFEVSTPNNDDITAIKSAQNGKIALGAMTNGSLSGIPQSDMKMFVLNADGSLDWEYNFDNSDNSNEISCFHFADGGESLYVAGRIQGDTDFDPDQGNEFIIQPLFADPFFAKYDLVNQSLIWARYIESGGIEDYVSGIIESGSALLALGSFDNVAIFNPGDFTSQIASQGEMDIYMAAYDKATGNFMEARTFGGSGSEFARDAYFNPNGNVLAIGSYSGSLSLDTDAAPISSNGFTDIFFAEFSFQTNLSDGILSAHSADIMIYPVPASSTIGLEVPDHAVYPIEIKIISIVGKVVKELRIDNASKLDNIDISSLKTGVYILDINMAGQRISKRIVKN</sequence>
<keyword evidence="5" id="KW-1185">Reference proteome</keyword>
<dbReference type="InterPro" id="IPR026444">
    <property type="entry name" value="Secre_tail"/>
</dbReference>
<dbReference type="EMBL" id="JAAGVY010000076">
    <property type="protein sequence ID" value="NEN25761.1"/>
    <property type="molecule type" value="Genomic_DNA"/>
</dbReference>
<proteinExistence type="predicted"/>
<dbReference type="InterPro" id="IPR011047">
    <property type="entry name" value="Quinoprotein_ADH-like_sf"/>
</dbReference>
<gene>
    <name evidence="4" type="ORF">G3O08_19915</name>
</gene>
<feature type="signal peptide" evidence="2">
    <location>
        <begin position="1"/>
        <end position="21"/>
    </location>
</feature>